<evidence type="ECO:0000313" key="2">
    <source>
        <dbReference type="Proteomes" id="UP000594836"/>
    </source>
</evidence>
<name>A0A7T3AAU5_SPHPI</name>
<evidence type="ECO:0000313" key="1">
    <source>
        <dbReference type="EMBL" id="QPT08598.1"/>
    </source>
</evidence>
<dbReference type="EMBL" id="CP065713">
    <property type="protein sequence ID" value="QPT08598.1"/>
    <property type="molecule type" value="Genomic_DNA"/>
</dbReference>
<organism evidence="1 2">
    <name type="scientific">Sphingomonas paucimobilis</name>
    <name type="common">Pseudomonas paucimobilis</name>
    <dbReference type="NCBI Taxonomy" id="13689"/>
    <lineage>
        <taxon>Bacteria</taxon>
        <taxon>Pseudomonadati</taxon>
        <taxon>Pseudomonadota</taxon>
        <taxon>Alphaproteobacteria</taxon>
        <taxon>Sphingomonadales</taxon>
        <taxon>Sphingomonadaceae</taxon>
        <taxon>Sphingomonas</taxon>
    </lineage>
</organism>
<accession>A0A7T3AAU5</accession>
<sequence>MTMDFETFGALAILAFFAFVLWRGGSANPVGTGQLQRQLNTIGAEVTTLKKTVSGCASVGAIEQLRGEMREMEARVASSGEVVKVQAQVADVNGKVSAIDARLDGIEKLADRTDAGVQRIEGYFLQRGVDR</sequence>
<dbReference type="Proteomes" id="UP000594836">
    <property type="component" value="Chromosome"/>
</dbReference>
<gene>
    <name evidence="1" type="ORF">I6G38_18075</name>
</gene>
<dbReference type="RefSeq" id="WP_197939135.1">
    <property type="nucleotide sequence ID" value="NZ_CP065713.1"/>
</dbReference>
<protein>
    <recommendedName>
        <fullName evidence="3">DUF2730 family protein</fullName>
    </recommendedName>
</protein>
<evidence type="ECO:0008006" key="3">
    <source>
        <dbReference type="Google" id="ProtNLM"/>
    </source>
</evidence>
<reference evidence="1 2" key="1">
    <citation type="submission" date="2020-12" db="EMBL/GenBank/DDBJ databases">
        <title>FDA dAtabase for Regulatory Grade micrObial Sequences (FDA-ARGOS): Supporting development and validation of Infectious Disease Dx tests.</title>
        <authorList>
            <person name="Sproer C."/>
            <person name="Gronow S."/>
            <person name="Severitt S."/>
            <person name="Schroder I."/>
            <person name="Tallon L."/>
            <person name="Sadzewicz L."/>
            <person name="Zhao X."/>
            <person name="Boylan J."/>
            <person name="Ott S."/>
            <person name="Bowen H."/>
            <person name="Vavikolanu K."/>
            <person name="Mehta A."/>
            <person name="Aluvathingal J."/>
            <person name="Nadendla S."/>
            <person name="Lowell S."/>
            <person name="Myers T."/>
            <person name="Yan Y."/>
            <person name="Sichtig H."/>
        </authorList>
    </citation>
    <scope>NUCLEOTIDE SEQUENCE [LARGE SCALE GENOMIC DNA]</scope>
    <source>
        <strain evidence="1 2">FDAARGOS_881</strain>
    </source>
</reference>
<proteinExistence type="predicted"/>
<dbReference type="AlphaFoldDB" id="A0A7T3AAU5"/>